<dbReference type="SUPFAM" id="SSF52096">
    <property type="entry name" value="ClpP/crotonase"/>
    <property type="match status" value="1"/>
</dbReference>
<dbReference type="Gene3D" id="3.90.226.10">
    <property type="entry name" value="2-enoyl-CoA Hydratase, Chain A, domain 1"/>
    <property type="match status" value="1"/>
</dbReference>
<comment type="caution">
    <text evidence="1">The sequence shown here is derived from an EMBL/GenBank/DDBJ whole genome shotgun (WGS) entry which is preliminary data.</text>
</comment>
<dbReference type="PANTHER" id="PTHR22855:SF47">
    <property type="entry name" value="METHYLCROTONOYL-COA CARBOXYLASE"/>
    <property type="match status" value="1"/>
</dbReference>
<dbReference type="PANTHER" id="PTHR22855">
    <property type="entry name" value="ACETYL, PROPIONYL, PYRUVATE, AND GLUTACONYL CARBOXYLASE-RELATED"/>
    <property type="match status" value="1"/>
</dbReference>
<organism evidence="1 2">
    <name type="scientific">Ranitomeya imitator</name>
    <name type="common">mimic poison frog</name>
    <dbReference type="NCBI Taxonomy" id="111125"/>
    <lineage>
        <taxon>Eukaryota</taxon>
        <taxon>Metazoa</taxon>
        <taxon>Chordata</taxon>
        <taxon>Craniata</taxon>
        <taxon>Vertebrata</taxon>
        <taxon>Euteleostomi</taxon>
        <taxon>Amphibia</taxon>
        <taxon>Batrachia</taxon>
        <taxon>Anura</taxon>
        <taxon>Neobatrachia</taxon>
        <taxon>Hyloidea</taxon>
        <taxon>Dendrobatidae</taxon>
        <taxon>Dendrobatinae</taxon>
        <taxon>Ranitomeya</taxon>
    </lineage>
</organism>
<evidence type="ECO:0000313" key="2">
    <source>
        <dbReference type="Proteomes" id="UP001176940"/>
    </source>
</evidence>
<accession>A0ABN9KMD1</accession>
<reference evidence="1" key="1">
    <citation type="submission" date="2023-07" db="EMBL/GenBank/DDBJ databases">
        <authorList>
            <person name="Stuckert A."/>
        </authorList>
    </citation>
    <scope>NUCLEOTIDE SEQUENCE</scope>
</reference>
<proteinExistence type="predicted"/>
<dbReference type="EMBL" id="CAUEEQ010000001">
    <property type="protein sequence ID" value="CAJ0914854.1"/>
    <property type="molecule type" value="Genomic_DNA"/>
</dbReference>
<gene>
    <name evidence="1" type="ORF">RIMI_LOCUS11416</name>
</gene>
<dbReference type="InterPro" id="IPR045190">
    <property type="entry name" value="MCCB/AccD1-like"/>
</dbReference>
<protein>
    <submittedName>
        <fullName evidence="1">Uncharacterized protein</fullName>
    </submittedName>
</protein>
<name>A0ABN9KMD1_9NEOB</name>
<keyword evidence="2" id="KW-1185">Reference proteome</keyword>
<dbReference type="Proteomes" id="UP001176940">
    <property type="component" value="Unassembled WGS sequence"/>
</dbReference>
<evidence type="ECO:0000313" key="1">
    <source>
        <dbReference type="EMBL" id="CAJ0914854.1"/>
    </source>
</evidence>
<dbReference type="InterPro" id="IPR029045">
    <property type="entry name" value="ClpP/crotonase-like_dom_sf"/>
</dbReference>
<sequence>MAVMGAAMRSPACHGIHWHPVINYWILKEESSAFYSSARLWDDGVILPQDTRPVLGKCLKIIRQKKYEKATSQSSPLLRM</sequence>